<name>A0A6B3NB65_9CYAN</name>
<reference evidence="1" key="1">
    <citation type="submission" date="2019-11" db="EMBL/GenBank/DDBJ databases">
        <title>Genomic insights into an expanded diversity of filamentous marine cyanobacteria reveals the extraordinary biosynthetic potential of Moorea and Okeania.</title>
        <authorList>
            <person name="Ferreira Leao T."/>
            <person name="Wang M."/>
            <person name="Moss N."/>
            <person name="Da Silva R."/>
            <person name="Sanders J."/>
            <person name="Nurk S."/>
            <person name="Gurevich A."/>
            <person name="Humphrey G."/>
            <person name="Reher R."/>
            <person name="Zhu Q."/>
            <person name="Belda-Ferre P."/>
            <person name="Glukhov E."/>
            <person name="Rex R."/>
            <person name="Dorrestein P.C."/>
            <person name="Knight R."/>
            <person name="Pevzner P."/>
            <person name="Gerwick W.H."/>
            <person name="Gerwick L."/>
        </authorList>
    </citation>
    <scope>NUCLEOTIDE SEQUENCE</scope>
    <source>
        <strain evidence="1">SIO1C4</strain>
    </source>
</reference>
<comment type="caution">
    <text evidence="1">The sequence shown here is derived from an EMBL/GenBank/DDBJ whole genome shotgun (WGS) entry which is preliminary data.</text>
</comment>
<gene>
    <name evidence="1" type="ORF">F6J89_22670</name>
</gene>
<proteinExistence type="predicted"/>
<evidence type="ECO:0000313" key="1">
    <source>
        <dbReference type="EMBL" id="NER30349.1"/>
    </source>
</evidence>
<organism evidence="1">
    <name type="scientific">Symploca sp. SIO1C4</name>
    <dbReference type="NCBI Taxonomy" id="2607765"/>
    <lineage>
        <taxon>Bacteria</taxon>
        <taxon>Bacillati</taxon>
        <taxon>Cyanobacteriota</taxon>
        <taxon>Cyanophyceae</taxon>
        <taxon>Coleofasciculales</taxon>
        <taxon>Coleofasciculaceae</taxon>
        <taxon>Symploca</taxon>
    </lineage>
</organism>
<protein>
    <submittedName>
        <fullName evidence="1">Uncharacterized protein</fullName>
    </submittedName>
</protein>
<dbReference type="EMBL" id="JAAHFQ010000536">
    <property type="protein sequence ID" value="NER30349.1"/>
    <property type="molecule type" value="Genomic_DNA"/>
</dbReference>
<sequence>MNRKILSSIIALPTLAAAASYGIYSYYIWGASPDLNSTSYRLTTNILPVLANQQTSQLLLISAGDEPDINCREAGLCQNS</sequence>
<accession>A0A6B3NB65</accession>
<dbReference type="AlphaFoldDB" id="A0A6B3NB65"/>